<protein>
    <submittedName>
        <fullName evidence="2">Uncharacterized protein</fullName>
    </submittedName>
</protein>
<evidence type="ECO:0000256" key="1">
    <source>
        <dbReference type="SAM" id="MobiDB-lite"/>
    </source>
</evidence>
<accession>A0A5S9QNK2</accession>
<dbReference type="EMBL" id="CACSII010000021">
    <property type="protein sequence ID" value="CAA0120753.1"/>
    <property type="molecule type" value="Genomic_DNA"/>
</dbReference>
<evidence type="ECO:0000313" key="2">
    <source>
        <dbReference type="EMBL" id="CAA0120753.1"/>
    </source>
</evidence>
<evidence type="ECO:0000313" key="3">
    <source>
        <dbReference type="Proteomes" id="UP000434580"/>
    </source>
</evidence>
<organism evidence="2 3">
    <name type="scientific">BD1-7 clade bacterium</name>
    <dbReference type="NCBI Taxonomy" id="2029982"/>
    <lineage>
        <taxon>Bacteria</taxon>
        <taxon>Pseudomonadati</taxon>
        <taxon>Pseudomonadota</taxon>
        <taxon>Gammaproteobacteria</taxon>
        <taxon>Cellvibrionales</taxon>
        <taxon>Spongiibacteraceae</taxon>
        <taxon>BD1-7 clade</taxon>
    </lineage>
</organism>
<gene>
    <name evidence="2" type="ORF">DPBNPPHM_02603</name>
</gene>
<dbReference type="AlphaFoldDB" id="A0A5S9QNK2"/>
<sequence>MPERMPNSFGFVPTGLRFLTHVIKPSQQEHPTHEYYSQENVRTSSM</sequence>
<name>A0A5S9QNK2_9GAMM</name>
<dbReference type="Proteomes" id="UP000434580">
    <property type="component" value="Unassembled WGS sequence"/>
</dbReference>
<proteinExistence type="predicted"/>
<feature type="region of interest" description="Disordered" evidence="1">
    <location>
        <begin position="27"/>
        <end position="46"/>
    </location>
</feature>
<reference evidence="2 3" key="1">
    <citation type="submission" date="2019-11" db="EMBL/GenBank/DDBJ databases">
        <authorList>
            <person name="Holert J."/>
        </authorList>
    </citation>
    <scope>NUCLEOTIDE SEQUENCE [LARGE SCALE GENOMIC DNA]</scope>
    <source>
        <strain evidence="2">BC5_2</strain>
    </source>
</reference>